<comment type="caution">
    <text evidence="4">The sequence shown here is derived from an EMBL/GenBank/DDBJ whole genome shotgun (WGS) entry which is preliminary data.</text>
</comment>
<feature type="non-terminal residue" evidence="4">
    <location>
        <position position="287"/>
    </location>
</feature>
<name>A0A8S1JCI0_9CHLO</name>
<comment type="similarity">
    <text evidence="1">Belongs to the peptidase S1 family.</text>
</comment>
<dbReference type="GO" id="GO:0006508">
    <property type="term" value="P:proteolysis"/>
    <property type="evidence" value="ECO:0007669"/>
    <property type="project" value="InterPro"/>
</dbReference>
<dbReference type="PROSITE" id="PS00135">
    <property type="entry name" value="TRYPSIN_SER"/>
    <property type="match status" value="1"/>
</dbReference>
<dbReference type="PANTHER" id="PTHR24276:SF98">
    <property type="entry name" value="FI18310P1-RELATED"/>
    <property type="match status" value="1"/>
</dbReference>
<gene>
    <name evidence="4" type="ORF">OSTQU699_LOCUS10050</name>
</gene>
<protein>
    <recommendedName>
        <fullName evidence="3">Peptidase S1 domain-containing protein</fullName>
    </recommendedName>
</protein>
<dbReference type="PRINTS" id="PR00722">
    <property type="entry name" value="CHYMOTRYPSIN"/>
</dbReference>
<dbReference type="InterPro" id="IPR043504">
    <property type="entry name" value="Peptidase_S1_PA_chymotrypsin"/>
</dbReference>
<dbReference type="GO" id="GO:0004252">
    <property type="term" value="F:serine-type endopeptidase activity"/>
    <property type="evidence" value="ECO:0007669"/>
    <property type="project" value="InterPro"/>
</dbReference>
<dbReference type="SMART" id="SM00020">
    <property type="entry name" value="Tryp_SPc"/>
    <property type="match status" value="1"/>
</dbReference>
<dbReference type="OrthoDB" id="512168at2759"/>
<dbReference type="PROSITE" id="PS50240">
    <property type="entry name" value="TRYPSIN_DOM"/>
    <property type="match status" value="1"/>
</dbReference>
<evidence type="ECO:0000256" key="2">
    <source>
        <dbReference type="ARBA" id="ARBA00023157"/>
    </source>
</evidence>
<dbReference type="PANTHER" id="PTHR24276">
    <property type="entry name" value="POLYSERASE-RELATED"/>
    <property type="match status" value="1"/>
</dbReference>
<evidence type="ECO:0000313" key="4">
    <source>
        <dbReference type="EMBL" id="CAD7704695.1"/>
    </source>
</evidence>
<sequence>MYTGNAEDGYDIALVKLNKESQNEPVSIATNPDELQNQRKVSALGFGISDEGVPADTLQFTNELIVIENVLCKGLWQDVIQDSMLCAFGFEGVDTCPGDSGGPLLVTFQPDGDIEKGIPSIDKVVGVTSFGEKLACGESGIPAVYTRVTSFAEWIEAIIEQESEHLLVSVIPPKMEPLGTSAMGMQSIYYIWHKTNVFIEYFMPCPCSEDGISNGTETGFGGCSRRLEAGAALCYVQSNEGPCSIARASNLFSGASWISCGADGDGESVGVQELSKDASADVAQLNE</sequence>
<organism evidence="4 5">
    <name type="scientific">Ostreobium quekettii</name>
    <dbReference type="NCBI Taxonomy" id="121088"/>
    <lineage>
        <taxon>Eukaryota</taxon>
        <taxon>Viridiplantae</taxon>
        <taxon>Chlorophyta</taxon>
        <taxon>core chlorophytes</taxon>
        <taxon>Ulvophyceae</taxon>
        <taxon>TCBD clade</taxon>
        <taxon>Bryopsidales</taxon>
        <taxon>Ostreobineae</taxon>
        <taxon>Ostreobiaceae</taxon>
        <taxon>Ostreobium</taxon>
    </lineage>
</organism>
<accession>A0A8S1JCI0</accession>
<reference evidence="4" key="1">
    <citation type="submission" date="2020-12" db="EMBL/GenBank/DDBJ databases">
        <authorList>
            <person name="Iha C."/>
        </authorList>
    </citation>
    <scope>NUCLEOTIDE SEQUENCE</scope>
</reference>
<dbReference type="Proteomes" id="UP000708148">
    <property type="component" value="Unassembled WGS sequence"/>
</dbReference>
<keyword evidence="5" id="KW-1185">Reference proteome</keyword>
<dbReference type="EMBL" id="CAJHUC010002943">
    <property type="protein sequence ID" value="CAD7704695.1"/>
    <property type="molecule type" value="Genomic_DNA"/>
</dbReference>
<keyword evidence="2" id="KW-1015">Disulfide bond</keyword>
<dbReference type="InterPro" id="IPR050430">
    <property type="entry name" value="Peptidase_S1"/>
</dbReference>
<dbReference type="InterPro" id="IPR009003">
    <property type="entry name" value="Peptidase_S1_PA"/>
</dbReference>
<evidence type="ECO:0000313" key="5">
    <source>
        <dbReference type="Proteomes" id="UP000708148"/>
    </source>
</evidence>
<evidence type="ECO:0000259" key="3">
    <source>
        <dbReference type="PROSITE" id="PS50240"/>
    </source>
</evidence>
<evidence type="ECO:0000256" key="1">
    <source>
        <dbReference type="ARBA" id="ARBA00007664"/>
    </source>
</evidence>
<dbReference type="InterPro" id="IPR001314">
    <property type="entry name" value="Peptidase_S1A"/>
</dbReference>
<dbReference type="InterPro" id="IPR033116">
    <property type="entry name" value="TRYPSIN_SER"/>
</dbReference>
<dbReference type="SUPFAM" id="SSF50494">
    <property type="entry name" value="Trypsin-like serine proteases"/>
    <property type="match status" value="1"/>
</dbReference>
<dbReference type="AlphaFoldDB" id="A0A8S1JCI0"/>
<proteinExistence type="inferred from homology"/>
<dbReference type="Gene3D" id="2.40.10.10">
    <property type="entry name" value="Trypsin-like serine proteases"/>
    <property type="match status" value="1"/>
</dbReference>
<feature type="domain" description="Peptidase S1" evidence="3">
    <location>
        <begin position="1"/>
        <end position="160"/>
    </location>
</feature>
<dbReference type="InterPro" id="IPR001254">
    <property type="entry name" value="Trypsin_dom"/>
</dbReference>
<dbReference type="Pfam" id="PF00089">
    <property type="entry name" value="Trypsin"/>
    <property type="match status" value="1"/>
</dbReference>